<dbReference type="EMBL" id="QKQP01000001">
    <property type="protein sequence ID" value="PZD82107.1"/>
    <property type="molecule type" value="Genomic_DNA"/>
</dbReference>
<name>A0A2W1KSC6_ACIFR</name>
<dbReference type="AlphaFoldDB" id="A0A2W1KSC6"/>
<organism evidence="1 2">
    <name type="scientific">Acidithiobacillus ferrooxidans</name>
    <name type="common">Thiobacillus ferrooxidans</name>
    <dbReference type="NCBI Taxonomy" id="920"/>
    <lineage>
        <taxon>Bacteria</taxon>
        <taxon>Pseudomonadati</taxon>
        <taxon>Pseudomonadota</taxon>
        <taxon>Acidithiobacillia</taxon>
        <taxon>Acidithiobacillales</taxon>
        <taxon>Acidithiobacillaceae</taxon>
        <taxon>Acidithiobacillus</taxon>
    </lineage>
</organism>
<dbReference type="RefSeq" id="WP_054609110.1">
    <property type="nucleotide sequence ID" value="NZ_JANJPD010000084.1"/>
</dbReference>
<evidence type="ECO:0000313" key="1">
    <source>
        <dbReference type="EMBL" id="PZD82107.1"/>
    </source>
</evidence>
<protein>
    <submittedName>
        <fullName evidence="1">Uncharacterized protein</fullName>
    </submittedName>
</protein>
<gene>
    <name evidence="1" type="ORF">DN052_03455</name>
</gene>
<reference evidence="1 2" key="1">
    <citation type="submission" date="2018-06" db="EMBL/GenBank/DDBJ databases">
        <title>Draft sequence of Acidithiobacillus ferrooxidans CCM 4253.</title>
        <authorList>
            <person name="Moya-Beltran A."/>
            <person name="Castro M."/>
            <person name="Covarrubias P.C."/>
            <person name="Issotta F."/>
            <person name="Janiczek O."/>
            <person name="Mandl M."/>
            <person name="Kucera J."/>
            <person name="Quatrini R."/>
        </authorList>
    </citation>
    <scope>NUCLEOTIDE SEQUENCE [LARGE SCALE GENOMIC DNA]</scope>
    <source>
        <strain evidence="1 2">CCM 4253</strain>
    </source>
</reference>
<sequence>MKNNNRVNSTDQKNGFAVDEAARHFFRASATDFKKIPGSPIAYWVSKRVRLIFDKFPPVGGISNIRAGMATGDNDRHVRIWHEVNTENLKLNAHSTADVWGNGKNKWVLFNKGGDIRKLY</sequence>
<accession>A0A2W1KSC6</accession>
<evidence type="ECO:0000313" key="2">
    <source>
        <dbReference type="Proteomes" id="UP000248886"/>
    </source>
</evidence>
<comment type="caution">
    <text evidence="1">The sequence shown here is derived from an EMBL/GenBank/DDBJ whole genome shotgun (WGS) entry which is preliminary data.</text>
</comment>
<dbReference type="Proteomes" id="UP000248886">
    <property type="component" value="Unassembled WGS sequence"/>
</dbReference>
<proteinExistence type="predicted"/>